<name>A0A8H7W2Y7_9FUNG</name>
<evidence type="ECO:0000256" key="1">
    <source>
        <dbReference type="SAM" id="Phobius"/>
    </source>
</evidence>
<feature type="transmembrane region" description="Helical" evidence="1">
    <location>
        <begin position="104"/>
        <end position="123"/>
    </location>
</feature>
<dbReference type="AlphaFoldDB" id="A0A8H7W2Y7"/>
<dbReference type="SUPFAM" id="SSF103473">
    <property type="entry name" value="MFS general substrate transporter"/>
    <property type="match status" value="1"/>
</dbReference>
<keyword evidence="1" id="KW-0472">Membrane</keyword>
<proteinExistence type="predicted"/>
<dbReference type="Proteomes" id="UP000613177">
    <property type="component" value="Unassembled WGS sequence"/>
</dbReference>
<organism evidence="2 3">
    <name type="scientific">Thamnidium elegans</name>
    <dbReference type="NCBI Taxonomy" id="101142"/>
    <lineage>
        <taxon>Eukaryota</taxon>
        <taxon>Fungi</taxon>
        <taxon>Fungi incertae sedis</taxon>
        <taxon>Mucoromycota</taxon>
        <taxon>Mucoromycotina</taxon>
        <taxon>Mucoromycetes</taxon>
        <taxon>Mucorales</taxon>
        <taxon>Mucorineae</taxon>
        <taxon>Mucoraceae</taxon>
        <taxon>Thamnidium</taxon>
    </lineage>
</organism>
<reference evidence="2" key="1">
    <citation type="submission" date="2021-01" db="EMBL/GenBank/DDBJ databases">
        <title>Metabolic potential, ecology and presence of endohyphal bacteria is reflected in genomic diversity of Mucoromycotina.</title>
        <authorList>
            <person name="Muszewska A."/>
            <person name="Okrasinska A."/>
            <person name="Steczkiewicz K."/>
            <person name="Drgas O."/>
            <person name="Orlowska M."/>
            <person name="Perlinska-Lenart U."/>
            <person name="Aleksandrzak-Piekarczyk T."/>
            <person name="Szatraj K."/>
            <person name="Zielenkiewicz U."/>
            <person name="Pilsyk S."/>
            <person name="Malc E."/>
            <person name="Mieczkowski P."/>
            <person name="Kruszewska J.S."/>
            <person name="Biernat P."/>
            <person name="Pawlowska J."/>
        </authorList>
    </citation>
    <scope>NUCLEOTIDE SEQUENCE</scope>
    <source>
        <strain evidence="2">WA0000018081</strain>
    </source>
</reference>
<dbReference type="EMBL" id="JAEPRE010000015">
    <property type="protein sequence ID" value="KAG2236619.1"/>
    <property type="molecule type" value="Genomic_DNA"/>
</dbReference>
<keyword evidence="1" id="KW-1133">Transmembrane helix</keyword>
<accession>A0A8H7W2Y7</accession>
<comment type="caution">
    <text evidence="2">The sequence shown here is derived from an EMBL/GenBank/DDBJ whole genome shotgun (WGS) entry which is preliminary data.</text>
</comment>
<keyword evidence="1" id="KW-0812">Transmembrane</keyword>
<sequence length="148" mass="16877">MGAGYISDLYPIEERGSAFGKYMFGVISGPLLGPVIDGVFNNVRTFRDNEKFDGLFPMSRNKTMVYFNIIQEIRRDEVNSVISESVNTEQQSARKRAVKRDKEWCFVRFGLACILTLISTPMICNHVSSLEIKNLTACVDSFKRNNYE</sequence>
<gene>
    <name evidence="2" type="ORF">INT48_000174</name>
</gene>
<dbReference type="Gene3D" id="1.20.1250.20">
    <property type="entry name" value="MFS general substrate transporter like domains"/>
    <property type="match status" value="1"/>
</dbReference>
<keyword evidence="3" id="KW-1185">Reference proteome</keyword>
<evidence type="ECO:0000313" key="3">
    <source>
        <dbReference type="Proteomes" id="UP000613177"/>
    </source>
</evidence>
<dbReference type="InterPro" id="IPR036259">
    <property type="entry name" value="MFS_trans_sf"/>
</dbReference>
<protein>
    <submittedName>
        <fullName evidence="2">Uncharacterized protein</fullName>
    </submittedName>
</protein>
<evidence type="ECO:0000313" key="2">
    <source>
        <dbReference type="EMBL" id="KAG2236619.1"/>
    </source>
</evidence>